<gene>
    <name evidence="2" type="primary">Contig8895.g9511</name>
    <name evidence="2" type="ORF">STYLEM_13438</name>
</gene>
<reference evidence="2 3" key="1">
    <citation type="submission" date="2014-06" db="EMBL/GenBank/DDBJ databases">
        <authorList>
            <person name="Swart Estienne"/>
        </authorList>
    </citation>
    <scope>NUCLEOTIDE SEQUENCE [LARGE SCALE GENOMIC DNA]</scope>
    <source>
        <strain evidence="2 3">130c</strain>
    </source>
</reference>
<dbReference type="Proteomes" id="UP000039865">
    <property type="component" value="Unassembled WGS sequence"/>
</dbReference>
<organism evidence="2 3">
    <name type="scientific">Stylonychia lemnae</name>
    <name type="common">Ciliate</name>
    <dbReference type="NCBI Taxonomy" id="5949"/>
    <lineage>
        <taxon>Eukaryota</taxon>
        <taxon>Sar</taxon>
        <taxon>Alveolata</taxon>
        <taxon>Ciliophora</taxon>
        <taxon>Intramacronucleata</taxon>
        <taxon>Spirotrichea</taxon>
        <taxon>Stichotrichia</taxon>
        <taxon>Sporadotrichida</taxon>
        <taxon>Oxytrichidae</taxon>
        <taxon>Stylonychinae</taxon>
        <taxon>Stylonychia</taxon>
    </lineage>
</organism>
<keyword evidence="3" id="KW-1185">Reference proteome</keyword>
<dbReference type="EMBL" id="CCKQ01012744">
    <property type="protein sequence ID" value="CDW84377.1"/>
    <property type="molecule type" value="Genomic_DNA"/>
</dbReference>
<keyword evidence="1" id="KW-1133">Transmembrane helix</keyword>
<accession>A0A078AT87</accession>
<evidence type="ECO:0000313" key="3">
    <source>
        <dbReference type="Proteomes" id="UP000039865"/>
    </source>
</evidence>
<feature type="transmembrane region" description="Helical" evidence="1">
    <location>
        <begin position="20"/>
        <end position="41"/>
    </location>
</feature>
<dbReference type="AlphaFoldDB" id="A0A078AT87"/>
<evidence type="ECO:0000313" key="2">
    <source>
        <dbReference type="EMBL" id="CDW84377.1"/>
    </source>
</evidence>
<keyword evidence="1" id="KW-0812">Transmembrane</keyword>
<sequence length="153" mass="17987">MTLIGGIFFMSDEVQSNDKLQFFIFLMIVSYNGTFLVYWIFTLITSIIRYHAHIINRFQRKKSIRPKIDDYETNLKKYITQSSRQMTLLSPFKSDQMKCCNKNKGQFDSKRTPQTPFENISSLLISSNDRINSPFPIELSKKINICQTFCQVE</sequence>
<dbReference type="InParanoid" id="A0A078AT87"/>
<keyword evidence="1" id="KW-0472">Membrane</keyword>
<evidence type="ECO:0000256" key="1">
    <source>
        <dbReference type="SAM" id="Phobius"/>
    </source>
</evidence>
<protein>
    <submittedName>
        <fullName evidence="2">Uncharacterized protein</fullName>
    </submittedName>
</protein>
<proteinExistence type="predicted"/>
<name>A0A078AT87_STYLE</name>